<dbReference type="Proteomes" id="UP000281343">
    <property type="component" value="Unassembled WGS sequence"/>
</dbReference>
<organism evidence="4 5">
    <name type="scientific">Rhodophyticola porphyridii</name>
    <dbReference type="NCBI Taxonomy" id="1852017"/>
    <lineage>
        <taxon>Bacteria</taxon>
        <taxon>Pseudomonadati</taxon>
        <taxon>Pseudomonadota</taxon>
        <taxon>Alphaproteobacteria</taxon>
        <taxon>Rhodobacterales</taxon>
        <taxon>Roseobacteraceae</taxon>
        <taxon>Rhodophyticola</taxon>
    </lineage>
</organism>
<reference evidence="4 5" key="1">
    <citation type="submission" date="2018-10" db="EMBL/GenBank/DDBJ databases">
        <authorList>
            <person name="Jung H.S."/>
            <person name="Jeon C.O."/>
        </authorList>
    </citation>
    <scope>NUCLEOTIDE SEQUENCE [LARGE SCALE GENOMIC DNA]</scope>
    <source>
        <strain evidence="4 5">MA-7-27</strain>
    </source>
</reference>
<dbReference type="InterPro" id="IPR008207">
    <property type="entry name" value="Sig_transdc_His_kin_Hpt_dom"/>
</dbReference>
<dbReference type="GO" id="GO:0000160">
    <property type="term" value="P:phosphorelay signal transduction system"/>
    <property type="evidence" value="ECO:0007669"/>
    <property type="project" value="UniProtKB-KW"/>
</dbReference>
<keyword evidence="2" id="KW-0597">Phosphoprotein</keyword>
<accession>A0A3L9Y531</accession>
<dbReference type="AlphaFoldDB" id="A0A3L9Y531"/>
<feature type="domain" description="HPt" evidence="3">
    <location>
        <begin position="37"/>
        <end position="139"/>
    </location>
</feature>
<dbReference type="InterPro" id="IPR036641">
    <property type="entry name" value="HPT_dom_sf"/>
</dbReference>
<gene>
    <name evidence="4" type="ORF">D9R08_15375</name>
</gene>
<dbReference type="SUPFAM" id="SSF47226">
    <property type="entry name" value="Histidine-containing phosphotransfer domain, HPT domain"/>
    <property type="match status" value="1"/>
</dbReference>
<evidence type="ECO:0000313" key="4">
    <source>
        <dbReference type="EMBL" id="RMA41236.1"/>
    </source>
</evidence>
<dbReference type="PROSITE" id="PS50894">
    <property type="entry name" value="HPT"/>
    <property type="match status" value="1"/>
</dbReference>
<keyword evidence="1" id="KW-0902">Two-component regulatory system</keyword>
<dbReference type="EMBL" id="RCNT01000008">
    <property type="protein sequence ID" value="RMA41236.1"/>
    <property type="molecule type" value="Genomic_DNA"/>
</dbReference>
<comment type="caution">
    <text evidence="4">The sequence shown here is derived from an EMBL/GenBank/DDBJ whole genome shotgun (WGS) entry which is preliminary data.</text>
</comment>
<evidence type="ECO:0000256" key="2">
    <source>
        <dbReference type="PROSITE-ProRule" id="PRU00110"/>
    </source>
</evidence>
<evidence type="ECO:0000259" key="3">
    <source>
        <dbReference type="PROSITE" id="PS50894"/>
    </source>
</evidence>
<name>A0A3L9Y531_9RHOB</name>
<evidence type="ECO:0000313" key="5">
    <source>
        <dbReference type="Proteomes" id="UP000281343"/>
    </source>
</evidence>
<evidence type="ECO:0000256" key="1">
    <source>
        <dbReference type="ARBA" id="ARBA00023012"/>
    </source>
</evidence>
<dbReference type="GO" id="GO:0004672">
    <property type="term" value="F:protein kinase activity"/>
    <property type="evidence" value="ECO:0007669"/>
    <property type="project" value="UniProtKB-ARBA"/>
</dbReference>
<dbReference type="Gene3D" id="1.20.120.160">
    <property type="entry name" value="HPT domain"/>
    <property type="match status" value="1"/>
</dbReference>
<sequence length="140" mass="15226">MPARRRGISPGSARAWTGDASDRIFPMSSMTADSEMIASVVGGVRERFLERLGDRCLEIETLMLAIDEQGLQQRLIDEIAGRAHKTAGVAPTLGFEDLGKVALDVEGRLSKPLDAGGWADCRQRIETLLDEMELALDTAL</sequence>
<protein>
    <submittedName>
        <fullName evidence="4">Hpt domain-containing protein</fullName>
    </submittedName>
</protein>
<keyword evidence="5" id="KW-1185">Reference proteome</keyword>
<dbReference type="Pfam" id="PF01627">
    <property type="entry name" value="Hpt"/>
    <property type="match status" value="1"/>
</dbReference>
<feature type="modified residue" description="Phosphohistidine" evidence="2">
    <location>
        <position position="84"/>
    </location>
</feature>
<proteinExistence type="predicted"/>